<dbReference type="Pfam" id="PF03009">
    <property type="entry name" value="GDPD"/>
    <property type="match status" value="1"/>
</dbReference>
<dbReference type="CDD" id="cd08563">
    <property type="entry name" value="GDPD_TtGDE_like"/>
    <property type="match status" value="1"/>
</dbReference>
<organism evidence="2 3">
    <name type="scientific">Thermanaerovibrio velox DSM 12556</name>
    <dbReference type="NCBI Taxonomy" id="926567"/>
    <lineage>
        <taxon>Bacteria</taxon>
        <taxon>Thermotogati</taxon>
        <taxon>Synergistota</taxon>
        <taxon>Synergistia</taxon>
        <taxon>Synergistales</taxon>
        <taxon>Synergistaceae</taxon>
        <taxon>Thermanaerovibrio</taxon>
    </lineage>
</organism>
<dbReference type="HOGENOM" id="CLU_030006_3_5_0"/>
<dbReference type="STRING" id="926567.TheveDRAFT_1652"/>
<dbReference type="Gene3D" id="3.20.20.190">
    <property type="entry name" value="Phosphatidylinositol (PI) phosphodiesterase"/>
    <property type="match status" value="1"/>
</dbReference>
<keyword evidence="3" id="KW-1185">Reference proteome</keyword>
<dbReference type="PANTHER" id="PTHR46211">
    <property type="entry name" value="GLYCEROPHOSPHORYL DIESTER PHOSPHODIESTERASE"/>
    <property type="match status" value="1"/>
</dbReference>
<evidence type="ECO:0000259" key="1">
    <source>
        <dbReference type="PROSITE" id="PS51704"/>
    </source>
</evidence>
<dbReference type="InterPro" id="IPR017946">
    <property type="entry name" value="PLC-like_Pdiesterase_TIM-brl"/>
</dbReference>
<proteinExistence type="predicted"/>
<dbReference type="PROSITE" id="PS51704">
    <property type="entry name" value="GP_PDE"/>
    <property type="match status" value="1"/>
</dbReference>
<feature type="domain" description="GP-PDE" evidence="1">
    <location>
        <begin position="1"/>
        <end position="235"/>
    </location>
</feature>
<dbReference type="GO" id="GO:0006629">
    <property type="term" value="P:lipid metabolic process"/>
    <property type="evidence" value="ECO:0007669"/>
    <property type="project" value="InterPro"/>
</dbReference>
<accession>H0UQK6</accession>
<dbReference type="SUPFAM" id="SSF51695">
    <property type="entry name" value="PLC-like phosphodiesterases"/>
    <property type="match status" value="1"/>
</dbReference>
<dbReference type="PROSITE" id="PS50007">
    <property type="entry name" value="PIPLC_X_DOMAIN"/>
    <property type="match status" value="1"/>
</dbReference>
<evidence type="ECO:0000313" key="2">
    <source>
        <dbReference type="EMBL" id="EHM10770.1"/>
    </source>
</evidence>
<dbReference type="PANTHER" id="PTHR46211:SF1">
    <property type="entry name" value="GLYCEROPHOSPHODIESTER PHOSPHODIESTERASE, CYTOPLASMIC"/>
    <property type="match status" value="1"/>
</dbReference>
<dbReference type="AlphaFoldDB" id="H0UQK6"/>
<dbReference type="EMBL" id="CM001377">
    <property type="protein sequence ID" value="EHM10770.1"/>
    <property type="molecule type" value="Genomic_DNA"/>
</dbReference>
<dbReference type="OrthoDB" id="384721at2"/>
<dbReference type="eggNOG" id="COG0584">
    <property type="taxonomic scope" value="Bacteria"/>
</dbReference>
<name>H0UQK6_9BACT</name>
<dbReference type="Proteomes" id="UP000005730">
    <property type="component" value="Chromosome"/>
</dbReference>
<dbReference type="RefSeq" id="WP_006584264.1">
    <property type="nucleotide sequence ID" value="NZ_CM001377.1"/>
</dbReference>
<reference evidence="2 3" key="1">
    <citation type="submission" date="2011-10" db="EMBL/GenBank/DDBJ databases">
        <title>The Noncontiguous Finished genome of Thermanaerovibrio velox DSM 12556.</title>
        <authorList>
            <consortium name="US DOE Joint Genome Institute (JGI-PGF)"/>
            <person name="Lucas S."/>
            <person name="Copeland A."/>
            <person name="Lapidus A."/>
            <person name="Glavina del Rio T."/>
            <person name="Dalin E."/>
            <person name="Tice H."/>
            <person name="Bruce D."/>
            <person name="Goodwin L."/>
            <person name="Pitluck S."/>
            <person name="Peters L."/>
            <person name="Mikhailova N."/>
            <person name="Teshima H."/>
            <person name="Kyrpides N."/>
            <person name="Mavromatis K."/>
            <person name="Ivanova N."/>
            <person name="Markowitz V."/>
            <person name="Cheng J.-F."/>
            <person name="Hugenholtz P."/>
            <person name="Woyke T."/>
            <person name="Wu D."/>
            <person name="Spring S."/>
            <person name="Brambilla E.-M."/>
            <person name="Klenk H.-P."/>
            <person name="Eisen J.A."/>
        </authorList>
    </citation>
    <scope>NUCLEOTIDE SEQUENCE [LARGE SCALE GENOMIC DNA]</scope>
    <source>
        <strain evidence="2 3">DSM 12556</strain>
    </source>
</reference>
<dbReference type="GO" id="GO:0008081">
    <property type="term" value="F:phosphoric diester hydrolase activity"/>
    <property type="evidence" value="ECO:0007669"/>
    <property type="project" value="InterPro"/>
</dbReference>
<dbReference type="InterPro" id="IPR030395">
    <property type="entry name" value="GP_PDE_dom"/>
</dbReference>
<protein>
    <submittedName>
        <fullName evidence="2">Glycerophosphoryl diester phosphodiesterase</fullName>
    </submittedName>
</protein>
<evidence type="ECO:0000313" key="3">
    <source>
        <dbReference type="Proteomes" id="UP000005730"/>
    </source>
</evidence>
<gene>
    <name evidence="2" type="ORF">TheveDRAFT_1652</name>
</gene>
<sequence>MMVIGHRGAAGLAPENTLGAIRKGLELGVQGIEVDVQLTRDGKPVIIHDFSVDRTSNGTGEVANLTLEEIRRLDAGSWFGREFQGERIPTLVEVLETVPPNVMLNLELKQITFQRRGLEEAVAKELKQFGRWDNVVVSSFDHKALETIKGLLEDLRIGLLTYNYLLNPQVYLDSLGFQAYSVHPAFELVDQQDCKAYKERGLKVFCYTVNHHETAREIEALGVDGIFTDRPDLFL</sequence>